<dbReference type="HOGENOM" id="CLU_2353828_0_0_4"/>
<reference evidence="1 2" key="1">
    <citation type="journal article" date="2006" name="Nat. Biotechnol.">
        <title>Complete genome of the mutualistic, N2-fixing grass endophyte Azoarcus sp. strain BH72.</title>
        <authorList>
            <person name="Krause A."/>
            <person name="Ramakumar A."/>
            <person name="Bartels D."/>
            <person name="Battistoni F."/>
            <person name="Bekel T."/>
            <person name="Boch J."/>
            <person name="Boehm M."/>
            <person name="Friedrich F."/>
            <person name="Hurek T."/>
            <person name="Krause L."/>
            <person name="Linke B."/>
            <person name="McHardy A.C."/>
            <person name="Sarkar A."/>
            <person name="Schneiker S."/>
            <person name="Syed A.A."/>
            <person name="Thauer R."/>
            <person name="Vorhoelter F.-J."/>
            <person name="Weidner S."/>
            <person name="Puehler A."/>
            <person name="Reinhold-Hurek B."/>
            <person name="Kaiser O."/>
            <person name="Goesmann A."/>
        </authorList>
    </citation>
    <scope>NUCLEOTIDE SEQUENCE [LARGE SCALE GENOMIC DNA]</scope>
    <source>
        <strain evidence="1 2">BH72</strain>
    </source>
</reference>
<dbReference type="AlphaFoldDB" id="A1K878"/>
<dbReference type="KEGG" id="azo:azo2416"/>
<dbReference type="EMBL" id="AM406670">
    <property type="protein sequence ID" value="CAL95033.1"/>
    <property type="molecule type" value="Genomic_DNA"/>
</dbReference>
<keyword evidence="2" id="KW-1185">Reference proteome</keyword>
<gene>
    <name evidence="1" type="ordered locus">azo2416</name>
</gene>
<dbReference type="RefSeq" id="WP_011766147.1">
    <property type="nucleotide sequence ID" value="NC_008702.1"/>
</dbReference>
<name>A1K878_AZOSB</name>
<dbReference type="Proteomes" id="UP000002588">
    <property type="component" value="Chromosome"/>
</dbReference>
<accession>A1K878</accession>
<evidence type="ECO:0000313" key="2">
    <source>
        <dbReference type="Proteomes" id="UP000002588"/>
    </source>
</evidence>
<dbReference type="KEGG" id="aoa:dqs_2560"/>
<protein>
    <submittedName>
        <fullName evidence="1">Uncharacterized protein</fullName>
    </submittedName>
</protein>
<proteinExistence type="predicted"/>
<evidence type="ECO:0000313" key="1">
    <source>
        <dbReference type="EMBL" id="CAL95033.1"/>
    </source>
</evidence>
<organism evidence="1 2">
    <name type="scientific">Azoarcus sp. (strain BH72)</name>
    <dbReference type="NCBI Taxonomy" id="418699"/>
    <lineage>
        <taxon>Bacteria</taxon>
        <taxon>Pseudomonadati</taxon>
        <taxon>Pseudomonadota</taxon>
        <taxon>Betaproteobacteria</taxon>
        <taxon>Rhodocyclales</taxon>
        <taxon>Zoogloeaceae</taxon>
        <taxon>Azoarcus</taxon>
    </lineage>
</organism>
<dbReference type="OrthoDB" id="9181847at2"/>
<sequence>MATISRSKAGETLASEYQGDIYALEKDADELLTLGVEIGPFRAGLGCFENCHLSSQALRRLQVLGGKYLWDLEPVEGKPEAFPFEFTGMSCMPRYH</sequence>